<feature type="region of interest" description="Disordered" evidence="14">
    <location>
        <begin position="744"/>
        <end position="787"/>
    </location>
</feature>
<protein>
    <recommendedName>
        <fullName evidence="11">Probable ATP-dependent RNA helicase DHX34</fullName>
        <ecNumber evidence="2">3.6.4.13</ecNumber>
    </recommendedName>
    <alternativeName>
        <fullName evidence="13">DEAH box protein 34</fullName>
    </alternativeName>
    <alternativeName>
        <fullName evidence="12">DExH-box helicase 34</fullName>
    </alternativeName>
</protein>
<feature type="region of interest" description="Disordered" evidence="14">
    <location>
        <begin position="1"/>
        <end position="44"/>
    </location>
</feature>
<dbReference type="CDD" id="cd18791">
    <property type="entry name" value="SF2_C_RHA"/>
    <property type="match status" value="1"/>
</dbReference>
<dbReference type="Pfam" id="PF00271">
    <property type="entry name" value="Helicase_C"/>
    <property type="match status" value="1"/>
</dbReference>
<dbReference type="InterPro" id="IPR001650">
    <property type="entry name" value="Helicase_C-like"/>
</dbReference>
<feature type="compositionally biased region" description="Basic and acidic residues" evidence="14">
    <location>
        <begin position="1235"/>
        <end position="1244"/>
    </location>
</feature>
<feature type="compositionally biased region" description="Basic and acidic residues" evidence="14">
    <location>
        <begin position="27"/>
        <end position="44"/>
    </location>
</feature>
<dbReference type="RefSeq" id="XP_004867115.1">
    <property type="nucleotide sequence ID" value="XM_004867058.2"/>
</dbReference>
<sequence>MKKSGPGDQNQGPLRDNVVGHSMAPPRTREGRGHRDHRWPPSEEEAWERWDWDCPETRGLFEDAFFGDEDYIRQGSEECQKFWAFFERLQRFQNLKTSKKEEKDPRPPQHCIPALADLPRTYDPRYRINLSVLGPDAWSTRRLGSRLPPERVSEFRQALLHYLDFSQKQAFGRLAKLQRERAALPIAQYRNRILQMLKQHQVVVVAGDTGCGKSTQVPQYLLAGGFSHVACTQPRRIACVSLAKRVGFESLSQYGSQVGYQIRFESTRSVATKIVFLTVGLLLRQIQHEPSLPQYNVLIVDEVHERQLHSDFLLGVLRRLLPTRPDLKVVLMSATINIELFSSYFGNAPVVQVPGRLFPITVIYQPQEAEQTASKTEKLDPRPFLRVLEAIDSKYPPEERGDLLVFLSGMAEISAVLEAAQTYAIHTQRWVVLPLHSTLSVADQDKVFDVAPPGVRKCILSTNIAETSVTIDGIRFVLDSGKVKEMSYDPQAKLQRLQEFWISQASAEQRKGRAGRTGPGVCYRLYAESDYDAFAPYPVPEIRRVALDALVLQMKSMSVGDPRTFPFIEPPPPASLETAILYLRDQGALDASEALTPIGCLLAQLPVDVVIGKMLILGSTFSLVEPVLTIAAALSVQSPFTRSAQSSLECAAARRPLESDQGDPFTLFNVFNAWVQVKAEHSRISRKWCRRRGVEEHRLYEMANLRRQFKELLEDHGLQAGAQVVRPRDSYSRLQQRRERRVLHQLKRQHEEGKGRRRKVLRLQEEADDGSSDEDRAGPAAQGASDSVDIQDVKFKLRHNLEQLQAAASSAQELSREQLALLKLVLARGLYPQLAVPDPLNSGRKDSDQIFHTQAKQGAVLHPTCIFTGSPEVLHTWEPEATGGGGSRGDKDKMSSKHQLLTFVSLLETNKLYLVNCVRIPALQSLLLFSRSLDTNGDCSRLVADGWLELQLVDSEGAVRLLAAALRLRARWESALDQQLSHQAWQRQRLEEEDEAALISHTEVAALSRELLQFVATKVPYSLRRLTGLEAQNLYVGPQTILATPSLPGLFGSSTLSPHPTKGGYSVTSFLTYNCLSSDTDLYSDCLRTFWTCPHCGLHLPLTPLERMAHESVCTTGPDGAPGKGAAPPGPPPHFLPLLPLVSWSLPVSVSLVSPWPSAFLLSLSLSCVCLGHIPSLPPRGAAVSAAVSPTPQGDWEAHDCRLCLPGGGRVQCSLCVVSGEGFLEGAKLGSLRCGETEPGRRPSEPPLPQALRKLPLSTPRSHRPCRGPTTATPARRTSCSHPPRLCATAGSTCEPPPPPVPCDPCTGQAQSSAGPV</sequence>
<evidence type="ECO:0000256" key="4">
    <source>
        <dbReference type="ARBA" id="ARBA00022741"/>
    </source>
</evidence>
<dbReference type="Pfam" id="PF07717">
    <property type="entry name" value="OB_NTP_bind"/>
    <property type="match status" value="1"/>
</dbReference>
<dbReference type="InterPro" id="IPR014001">
    <property type="entry name" value="Helicase_ATP-bd"/>
</dbReference>
<dbReference type="PROSITE" id="PS51194">
    <property type="entry name" value="HELICASE_CTER"/>
    <property type="match status" value="1"/>
</dbReference>
<evidence type="ECO:0000256" key="8">
    <source>
        <dbReference type="ARBA" id="ARBA00022884"/>
    </source>
</evidence>
<evidence type="ECO:0000256" key="1">
    <source>
        <dbReference type="ARBA" id="ARBA00008792"/>
    </source>
</evidence>
<accession>A0AAX6Q700</accession>
<dbReference type="InterPro" id="IPR007502">
    <property type="entry name" value="Helicase-assoc_dom"/>
</dbReference>
<evidence type="ECO:0000256" key="7">
    <source>
        <dbReference type="ARBA" id="ARBA00022840"/>
    </source>
</evidence>
<evidence type="ECO:0000259" key="16">
    <source>
        <dbReference type="PROSITE" id="PS51194"/>
    </source>
</evidence>
<evidence type="ECO:0000256" key="11">
    <source>
        <dbReference type="ARBA" id="ARBA00074012"/>
    </source>
</evidence>
<dbReference type="InterPro" id="IPR027417">
    <property type="entry name" value="P-loop_NTPase"/>
</dbReference>
<dbReference type="GeneID" id="101711892"/>
<gene>
    <name evidence="18 19" type="primary">Dhx34</name>
</gene>
<evidence type="ECO:0000256" key="13">
    <source>
        <dbReference type="ARBA" id="ARBA00083360"/>
    </source>
</evidence>
<keyword evidence="3" id="KW-0597">Phosphoprotein</keyword>
<dbReference type="Proteomes" id="UP000694906">
    <property type="component" value="Unplaced"/>
</dbReference>
<evidence type="ECO:0000313" key="19">
    <source>
        <dbReference type="RefSeq" id="XP_004867116.1"/>
    </source>
</evidence>
<evidence type="ECO:0000313" key="17">
    <source>
        <dbReference type="Proteomes" id="UP000694906"/>
    </source>
</evidence>
<organism evidence="17 19">
    <name type="scientific">Heterocephalus glaber</name>
    <name type="common">Naked mole rat</name>
    <dbReference type="NCBI Taxonomy" id="10181"/>
    <lineage>
        <taxon>Eukaryota</taxon>
        <taxon>Metazoa</taxon>
        <taxon>Chordata</taxon>
        <taxon>Craniata</taxon>
        <taxon>Vertebrata</taxon>
        <taxon>Euteleostomi</taxon>
        <taxon>Mammalia</taxon>
        <taxon>Eutheria</taxon>
        <taxon>Euarchontoglires</taxon>
        <taxon>Glires</taxon>
        <taxon>Rodentia</taxon>
        <taxon>Hystricomorpha</taxon>
        <taxon>Bathyergidae</taxon>
        <taxon>Heterocephalus</taxon>
    </lineage>
</organism>
<dbReference type="CTD" id="9704"/>
<comment type="subunit">
    <text evidence="10">Forms a complex with RUVBL1 and RUVBL2. Part of a complex composed of SMG1, DHX34 and UPF1; within the complex DHX34 acts as a scaffolding protein to facilitate SMG1 phosphorylation of UPF1. Interacts with UPF1, MOV10, EIF4A3, XRN2, SMG6, SMG7, SMG9, UPF3A, UPF3B, CASC3/MLN51, XRN1, DIS3 and DCP1A; the interactions are RNA-independent. Interacts with NCBP1/CPB80; the interaction is RNA-dependent. Interacts (via C-terminus) with SMG1; the interaction is RNA-independent.</text>
</comment>
<keyword evidence="7" id="KW-0067">ATP-binding</keyword>
<dbReference type="RefSeq" id="XP_004867116.1">
    <property type="nucleotide sequence ID" value="XM_004867059.2"/>
</dbReference>
<keyword evidence="4" id="KW-0547">Nucleotide-binding</keyword>
<evidence type="ECO:0000256" key="6">
    <source>
        <dbReference type="ARBA" id="ARBA00022806"/>
    </source>
</evidence>
<keyword evidence="5" id="KW-0378">Hydrolase</keyword>
<keyword evidence="6 18" id="KW-0347">Helicase</keyword>
<keyword evidence="8" id="KW-0694">RNA-binding</keyword>
<dbReference type="GO" id="GO:0016787">
    <property type="term" value="F:hydrolase activity"/>
    <property type="evidence" value="ECO:0007669"/>
    <property type="project" value="UniProtKB-KW"/>
</dbReference>
<dbReference type="InterPro" id="IPR048333">
    <property type="entry name" value="HA2_WH"/>
</dbReference>
<dbReference type="GO" id="GO:0005524">
    <property type="term" value="F:ATP binding"/>
    <property type="evidence" value="ECO:0007669"/>
    <property type="project" value="UniProtKB-KW"/>
</dbReference>
<evidence type="ECO:0000256" key="9">
    <source>
        <dbReference type="ARBA" id="ARBA00047984"/>
    </source>
</evidence>
<proteinExistence type="inferred from homology"/>
<dbReference type="SUPFAM" id="SSF52540">
    <property type="entry name" value="P-loop containing nucleoside triphosphate hydrolases"/>
    <property type="match status" value="1"/>
</dbReference>
<evidence type="ECO:0000256" key="3">
    <source>
        <dbReference type="ARBA" id="ARBA00022553"/>
    </source>
</evidence>
<feature type="compositionally biased region" description="Low complexity" evidence="14">
    <location>
        <begin position="1267"/>
        <end position="1281"/>
    </location>
</feature>
<reference evidence="18 19" key="1">
    <citation type="submission" date="2025-04" db="UniProtKB">
        <authorList>
            <consortium name="RefSeq"/>
        </authorList>
    </citation>
    <scope>IDENTIFICATION</scope>
</reference>
<dbReference type="Gene3D" id="1.20.120.1080">
    <property type="match status" value="1"/>
</dbReference>
<dbReference type="FunFam" id="1.20.120.1080:FF:000056">
    <property type="entry name" value="probable ATP-dependent RNA helicase DHX34"/>
    <property type="match status" value="1"/>
</dbReference>
<dbReference type="Pfam" id="PF04408">
    <property type="entry name" value="WHD_HA2"/>
    <property type="match status" value="1"/>
</dbReference>
<evidence type="ECO:0000256" key="10">
    <source>
        <dbReference type="ARBA" id="ARBA00064112"/>
    </source>
</evidence>
<keyword evidence="17" id="KW-1185">Reference proteome</keyword>
<evidence type="ECO:0000313" key="18">
    <source>
        <dbReference type="RefSeq" id="XP_004867115.1"/>
    </source>
</evidence>
<dbReference type="InterPro" id="IPR011709">
    <property type="entry name" value="DEAD-box_helicase_OB_fold"/>
</dbReference>
<evidence type="ECO:0000256" key="14">
    <source>
        <dbReference type="SAM" id="MobiDB-lite"/>
    </source>
</evidence>
<dbReference type="PROSITE" id="PS51192">
    <property type="entry name" value="HELICASE_ATP_BIND_1"/>
    <property type="match status" value="1"/>
</dbReference>
<dbReference type="SMART" id="SM00847">
    <property type="entry name" value="HA2"/>
    <property type="match status" value="1"/>
</dbReference>
<evidence type="ECO:0000256" key="2">
    <source>
        <dbReference type="ARBA" id="ARBA00012552"/>
    </source>
</evidence>
<dbReference type="SMART" id="SM00490">
    <property type="entry name" value="HELICc"/>
    <property type="match status" value="1"/>
</dbReference>
<feature type="domain" description="Helicase C-terminal" evidence="16">
    <location>
        <begin position="390"/>
        <end position="558"/>
    </location>
</feature>
<dbReference type="GO" id="GO:0003724">
    <property type="term" value="F:RNA helicase activity"/>
    <property type="evidence" value="ECO:0007669"/>
    <property type="project" value="UniProtKB-EC"/>
</dbReference>
<feature type="domain" description="Helicase ATP-binding" evidence="15">
    <location>
        <begin position="194"/>
        <end position="354"/>
    </location>
</feature>
<comment type="catalytic activity">
    <reaction evidence="9">
        <text>ATP + H2O = ADP + phosphate + H(+)</text>
        <dbReference type="Rhea" id="RHEA:13065"/>
        <dbReference type="ChEBI" id="CHEBI:15377"/>
        <dbReference type="ChEBI" id="CHEBI:15378"/>
        <dbReference type="ChEBI" id="CHEBI:30616"/>
        <dbReference type="ChEBI" id="CHEBI:43474"/>
        <dbReference type="ChEBI" id="CHEBI:456216"/>
        <dbReference type="EC" id="3.6.4.13"/>
    </reaction>
</comment>
<dbReference type="SMART" id="SM00487">
    <property type="entry name" value="DEXDc"/>
    <property type="match status" value="1"/>
</dbReference>
<feature type="region of interest" description="Disordered" evidence="14">
    <location>
        <begin position="1234"/>
        <end position="1282"/>
    </location>
</feature>
<evidence type="ECO:0000256" key="5">
    <source>
        <dbReference type="ARBA" id="ARBA00022801"/>
    </source>
</evidence>
<dbReference type="GO" id="GO:0003723">
    <property type="term" value="F:RNA binding"/>
    <property type="evidence" value="ECO:0007669"/>
    <property type="project" value="UniProtKB-KW"/>
</dbReference>
<dbReference type="InterPro" id="IPR011545">
    <property type="entry name" value="DEAD/DEAH_box_helicase_dom"/>
</dbReference>
<name>A0AAX6Q700_HETGA</name>
<evidence type="ECO:0000256" key="12">
    <source>
        <dbReference type="ARBA" id="ARBA00077457"/>
    </source>
</evidence>
<dbReference type="FunFam" id="3.40.50.300:FF:000725">
    <property type="entry name" value="probable ATP-dependent RNA helicase DHX34"/>
    <property type="match status" value="1"/>
</dbReference>
<dbReference type="PANTHER" id="PTHR18934">
    <property type="entry name" value="ATP-DEPENDENT RNA HELICASE"/>
    <property type="match status" value="1"/>
</dbReference>
<dbReference type="Gene3D" id="3.40.50.300">
    <property type="entry name" value="P-loop containing nucleotide triphosphate hydrolases"/>
    <property type="match status" value="2"/>
</dbReference>
<evidence type="ECO:0000259" key="15">
    <source>
        <dbReference type="PROSITE" id="PS51192"/>
    </source>
</evidence>
<comment type="similarity">
    <text evidence="1">Belongs to the DEAD box helicase family. DEAH subfamily.</text>
</comment>
<dbReference type="Pfam" id="PF21010">
    <property type="entry name" value="HA2_C"/>
    <property type="match status" value="1"/>
</dbReference>
<dbReference type="KEGG" id="hgl:101711892"/>
<dbReference type="FunFam" id="3.40.50.300:FF:000540">
    <property type="entry name" value="probable ATP-dependent RNA helicase DHX34"/>
    <property type="match status" value="1"/>
</dbReference>
<dbReference type="PANTHER" id="PTHR18934:SF221">
    <property type="entry name" value="ATP-DEPENDENT RNA HELICASE DHX34-RELATED"/>
    <property type="match status" value="1"/>
</dbReference>
<dbReference type="EC" id="3.6.4.13" evidence="2"/>
<dbReference type="CDD" id="cd17979">
    <property type="entry name" value="DEXHc_DHX34"/>
    <property type="match status" value="1"/>
</dbReference>
<dbReference type="Pfam" id="PF00270">
    <property type="entry name" value="DEAD"/>
    <property type="match status" value="1"/>
</dbReference>